<protein>
    <submittedName>
        <fullName evidence="2">Uncharacterized protein</fullName>
    </submittedName>
</protein>
<comment type="caution">
    <text evidence="2">The sequence shown here is derived from an EMBL/GenBank/DDBJ whole genome shotgun (WGS) entry which is preliminary data.</text>
</comment>
<reference evidence="2 3" key="1">
    <citation type="submission" date="2024-01" db="EMBL/GenBank/DDBJ databases">
        <title>Genome assemblies of Stephania.</title>
        <authorList>
            <person name="Yang L."/>
        </authorList>
    </citation>
    <scope>NUCLEOTIDE SEQUENCE [LARGE SCALE GENOMIC DNA]</scope>
    <source>
        <strain evidence="2">JXDWG</strain>
        <tissue evidence="2">Leaf</tissue>
    </source>
</reference>
<accession>A0AAP0KTV9</accession>
<name>A0AAP0KTV9_9MAGN</name>
<evidence type="ECO:0000313" key="3">
    <source>
        <dbReference type="Proteomes" id="UP001419268"/>
    </source>
</evidence>
<dbReference type="EMBL" id="JBBNAG010000002">
    <property type="protein sequence ID" value="KAK9158631.1"/>
    <property type="molecule type" value="Genomic_DNA"/>
</dbReference>
<feature type="compositionally biased region" description="Basic residues" evidence="1">
    <location>
        <begin position="127"/>
        <end position="141"/>
    </location>
</feature>
<proteinExistence type="predicted"/>
<keyword evidence="3" id="KW-1185">Reference proteome</keyword>
<evidence type="ECO:0000313" key="2">
    <source>
        <dbReference type="EMBL" id="KAK9158631.1"/>
    </source>
</evidence>
<dbReference type="AlphaFoldDB" id="A0AAP0KTV9"/>
<feature type="region of interest" description="Disordered" evidence="1">
    <location>
        <begin position="40"/>
        <end position="174"/>
    </location>
</feature>
<dbReference type="Proteomes" id="UP001419268">
    <property type="component" value="Unassembled WGS sequence"/>
</dbReference>
<sequence length="246" mass="27283">MESGLRLAGTVIRRSTAWSRGNPRVCYAFVLVHRGEARPTKVSVCESRSRRRGDPKLSQGYMRRRRSESGGSAKRSRVAEKGDGGGNVGQCAKRREPAAAAKKGRGRSDARPMASRSRERSRAERRPRARRRDNRALRARARPASVVGVRCRGRREPTESRPTSTMTMDDDGDGGGEDCAAAAMGFIGGGEGKNDQRLIKSVADLSQICHKLRYRSATYLFMWLICRRSVTTLAGNLWWEKSATDL</sequence>
<organism evidence="2 3">
    <name type="scientific">Stephania cephalantha</name>
    <dbReference type="NCBI Taxonomy" id="152367"/>
    <lineage>
        <taxon>Eukaryota</taxon>
        <taxon>Viridiplantae</taxon>
        <taxon>Streptophyta</taxon>
        <taxon>Embryophyta</taxon>
        <taxon>Tracheophyta</taxon>
        <taxon>Spermatophyta</taxon>
        <taxon>Magnoliopsida</taxon>
        <taxon>Ranunculales</taxon>
        <taxon>Menispermaceae</taxon>
        <taxon>Menispermoideae</taxon>
        <taxon>Cissampelideae</taxon>
        <taxon>Stephania</taxon>
    </lineage>
</organism>
<gene>
    <name evidence="2" type="ORF">Scep_005205</name>
</gene>
<evidence type="ECO:0000256" key="1">
    <source>
        <dbReference type="SAM" id="MobiDB-lite"/>
    </source>
</evidence>
<feature type="compositionally biased region" description="Basic and acidic residues" evidence="1">
    <location>
        <begin position="106"/>
        <end position="126"/>
    </location>
</feature>